<dbReference type="GO" id="GO:0005886">
    <property type="term" value="C:plasma membrane"/>
    <property type="evidence" value="ECO:0007669"/>
    <property type="project" value="UniProtKB-SubCell"/>
</dbReference>
<gene>
    <name evidence="9" type="ORF">E8L99_22590</name>
</gene>
<name>A0A4D7QKX5_9HYPH</name>
<keyword evidence="3" id="KW-0813">Transport</keyword>
<keyword evidence="10" id="KW-1185">Reference proteome</keyword>
<comment type="subcellular location">
    <subcellularLocation>
        <location evidence="1 8">Cell membrane</location>
        <topology evidence="1 8">Multi-pass membrane protein</topology>
    </subcellularLocation>
</comment>
<reference evidence="9 10" key="1">
    <citation type="submission" date="2019-04" db="EMBL/GenBank/DDBJ databases">
        <title>Phreatobacter aquaticus sp. nov.</title>
        <authorList>
            <person name="Choi A."/>
            <person name="Baek K."/>
        </authorList>
    </citation>
    <scope>NUCLEOTIDE SEQUENCE [LARGE SCALE GENOMIC DNA]</scope>
    <source>
        <strain evidence="9 10">NMCR1094</strain>
    </source>
</reference>
<accession>A0A4D7QKX5</accession>
<feature type="transmembrane region" description="Helical" evidence="8">
    <location>
        <begin position="73"/>
        <end position="91"/>
    </location>
</feature>
<keyword evidence="4 8" id="KW-1003">Cell membrane</keyword>
<dbReference type="Pfam" id="PF01925">
    <property type="entry name" value="TauE"/>
    <property type="match status" value="1"/>
</dbReference>
<dbReference type="InterPro" id="IPR052017">
    <property type="entry name" value="TSUP"/>
</dbReference>
<evidence type="ECO:0000256" key="3">
    <source>
        <dbReference type="ARBA" id="ARBA00022448"/>
    </source>
</evidence>
<feature type="transmembrane region" description="Helical" evidence="8">
    <location>
        <begin position="129"/>
        <end position="151"/>
    </location>
</feature>
<keyword evidence="5 8" id="KW-0812">Transmembrane</keyword>
<dbReference type="PANTHER" id="PTHR30269">
    <property type="entry name" value="TRANSMEMBRANE PROTEIN YFCA"/>
    <property type="match status" value="1"/>
</dbReference>
<proteinExistence type="inferred from homology"/>
<dbReference type="PANTHER" id="PTHR30269:SF37">
    <property type="entry name" value="MEMBRANE TRANSPORTER PROTEIN"/>
    <property type="match status" value="1"/>
</dbReference>
<evidence type="ECO:0000256" key="4">
    <source>
        <dbReference type="ARBA" id="ARBA00022475"/>
    </source>
</evidence>
<dbReference type="EMBL" id="CP039865">
    <property type="protein sequence ID" value="QCK88350.1"/>
    <property type="molecule type" value="Genomic_DNA"/>
</dbReference>
<evidence type="ECO:0000256" key="7">
    <source>
        <dbReference type="ARBA" id="ARBA00023136"/>
    </source>
</evidence>
<dbReference type="AlphaFoldDB" id="A0A4D7QKX5"/>
<feature type="transmembrane region" description="Helical" evidence="8">
    <location>
        <begin position="6"/>
        <end position="21"/>
    </location>
</feature>
<evidence type="ECO:0000313" key="9">
    <source>
        <dbReference type="EMBL" id="QCK88350.1"/>
    </source>
</evidence>
<evidence type="ECO:0000256" key="2">
    <source>
        <dbReference type="ARBA" id="ARBA00009142"/>
    </source>
</evidence>
<dbReference type="KEGG" id="paqt:E8L99_22590"/>
<feature type="transmembrane region" description="Helical" evidence="8">
    <location>
        <begin position="98"/>
        <end position="117"/>
    </location>
</feature>
<keyword evidence="7 8" id="KW-0472">Membrane</keyword>
<dbReference type="InterPro" id="IPR002781">
    <property type="entry name" value="TM_pro_TauE-like"/>
</dbReference>
<sequence length="251" mass="26979">MIIDPLFYAAAIPAVTLYGLSKGGFQGIGILSMPLLSLVIAPVQAAAIMLPVLMVQDVVTVWSYRRTWHGPTLAHLVPGALAGILAGYLFASIVSDPAIRLIVGTIAVGFCLDRWFRPRSEVATTQPQSWLWGTVFGALSGYTSFVIHIGGPPFNVYAMPRGLSRDVFVGTSAIFFAGVNWVKVPPFLALGQMNLENLGTSAVLFPLAIASNAAGIWLVRRVAPAAFYRMIYALTFLVGSFLLMSGIRAYL</sequence>
<feature type="transmembrane region" description="Helical" evidence="8">
    <location>
        <begin position="163"/>
        <end position="182"/>
    </location>
</feature>
<protein>
    <recommendedName>
        <fullName evidence="8">Probable membrane transporter protein</fullName>
    </recommendedName>
</protein>
<feature type="transmembrane region" description="Helical" evidence="8">
    <location>
        <begin position="231"/>
        <end position="250"/>
    </location>
</feature>
<evidence type="ECO:0000256" key="1">
    <source>
        <dbReference type="ARBA" id="ARBA00004651"/>
    </source>
</evidence>
<evidence type="ECO:0000313" key="10">
    <source>
        <dbReference type="Proteomes" id="UP000298588"/>
    </source>
</evidence>
<dbReference type="RefSeq" id="WP_137101677.1">
    <property type="nucleotide sequence ID" value="NZ_CP039865.1"/>
</dbReference>
<feature type="transmembrane region" description="Helical" evidence="8">
    <location>
        <begin position="33"/>
        <end position="53"/>
    </location>
</feature>
<dbReference type="OrthoDB" id="7028171at2"/>
<dbReference type="Proteomes" id="UP000298588">
    <property type="component" value="Chromosome"/>
</dbReference>
<keyword evidence="6 8" id="KW-1133">Transmembrane helix</keyword>
<comment type="similarity">
    <text evidence="2 8">Belongs to the 4-toluene sulfonate uptake permease (TSUP) (TC 2.A.102) family.</text>
</comment>
<evidence type="ECO:0000256" key="6">
    <source>
        <dbReference type="ARBA" id="ARBA00022989"/>
    </source>
</evidence>
<organism evidence="9 10">
    <name type="scientific">Phreatobacter aquaticus</name>
    <dbReference type="NCBI Taxonomy" id="2570229"/>
    <lineage>
        <taxon>Bacteria</taxon>
        <taxon>Pseudomonadati</taxon>
        <taxon>Pseudomonadota</taxon>
        <taxon>Alphaproteobacteria</taxon>
        <taxon>Hyphomicrobiales</taxon>
        <taxon>Phreatobacteraceae</taxon>
        <taxon>Phreatobacter</taxon>
    </lineage>
</organism>
<evidence type="ECO:0000256" key="8">
    <source>
        <dbReference type="RuleBase" id="RU363041"/>
    </source>
</evidence>
<feature type="transmembrane region" description="Helical" evidence="8">
    <location>
        <begin position="202"/>
        <end position="219"/>
    </location>
</feature>
<evidence type="ECO:0000256" key="5">
    <source>
        <dbReference type="ARBA" id="ARBA00022692"/>
    </source>
</evidence>